<name>A0A956RPS4_UNCEI</name>
<evidence type="ECO:0000259" key="3">
    <source>
        <dbReference type="Pfam" id="PF00291"/>
    </source>
</evidence>
<dbReference type="GO" id="GO:0003941">
    <property type="term" value="F:L-serine ammonia-lyase activity"/>
    <property type="evidence" value="ECO:0007669"/>
    <property type="project" value="TreeGrafter"/>
</dbReference>
<dbReference type="InterPro" id="IPR001926">
    <property type="entry name" value="TrpB-like_PALP"/>
</dbReference>
<dbReference type="GO" id="GO:0070179">
    <property type="term" value="P:D-serine biosynthetic process"/>
    <property type="evidence" value="ECO:0007669"/>
    <property type="project" value="TreeGrafter"/>
</dbReference>
<protein>
    <submittedName>
        <fullName evidence="4">Pyridoxal-phosphate dependent enzyme</fullName>
    </submittedName>
</protein>
<organism evidence="4 5">
    <name type="scientific">Eiseniibacteriota bacterium</name>
    <dbReference type="NCBI Taxonomy" id="2212470"/>
    <lineage>
        <taxon>Bacteria</taxon>
        <taxon>Candidatus Eiseniibacteriota</taxon>
    </lineage>
</organism>
<dbReference type="PANTHER" id="PTHR43050">
    <property type="entry name" value="SERINE / THREONINE RACEMASE FAMILY MEMBER"/>
    <property type="match status" value="1"/>
</dbReference>
<dbReference type="GO" id="GO:0018114">
    <property type="term" value="F:threonine racemase activity"/>
    <property type="evidence" value="ECO:0007669"/>
    <property type="project" value="TreeGrafter"/>
</dbReference>
<feature type="domain" description="Tryptophan synthase beta chain-like PALP" evidence="3">
    <location>
        <begin position="3"/>
        <end position="112"/>
    </location>
</feature>
<reference evidence="4" key="1">
    <citation type="submission" date="2020-04" db="EMBL/GenBank/DDBJ databases">
        <authorList>
            <person name="Zhang T."/>
        </authorList>
    </citation>
    <scope>NUCLEOTIDE SEQUENCE</scope>
    <source>
        <strain evidence="4">HKST-UBA01</strain>
    </source>
</reference>
<dbReference type="PANTHER" id="PTHR43050:SF1">
    <property type="entry name" value="SERINE RACEMASE"/>
    <property type="match status" value="1"/>
</dbReference>
<comment type="cofactor">
    <cofactor evidence="1">
        <name>pyridoxal 5'-phosphate</name>
        <dbReference type="ChEBI" id="CHEBI:597326"/>
    </cofactor>
</comment>
<accession>A0A956RPS4</accession>
<dbReference type="Gene3D" id="3.40.50.1100">
    <property type="match status" value="1"/>
</dbReference>
<dbReference type="Pfam" id="PF00291">
    <property type="entry name" value="PALP"/>
    <property type="match status" value="1"/>
</dbReference>
<evidence type="ECO:0000313" key="5">
    <source>
        <dbReference type="Proteomes" id="UP000697710"/>
    </source>
</evidence>
<dbReference type="InterPro" id="IPR036052">
    <property type="entry name" value="TrpB-like_PALP_sf"/>
</dbReference>
<dbReference type="EMBL" id="JAGQHR010000305">
    <property type="protein sequence ID" value="MCA9728125.1"/>
    <property type="molecule type" value="Genomic_DNA"/>
</dbReference>
<comment type="caution">
    <text evidence="4">The sequence shown here is derived from an EMBL/GenBank/DDBJ whole genome shotgun (WGS) entry which is preliminary data.</text>
</comment>
<evidence type="ECO:0000256" key="2">
    <source>
        <dbReference type="ARBA" id="ARBA00022898"/>
    </source>
</evidence>
<dbReference type="AlphaFoldDB" id="A0A956RPS4"/>
<feature type="non-terminal residue" evidence="4">
    <location>
        <position position="1"/>
    </location>
</feature>
<keyword evidence="2" id="KW-0663">Pyridoxal phosphate</keyword>
<sequence>GSSPEVWGVEPRAGDDGARSLQQGSVVVLDHPPDTIADGLRTRFLGERNFRVLREHVAGVATVDDADILQAVRWLWIRLKLFIEPSAAVGLAALLQGAIPVAGRRVGVILSGGNADPMAVARGLESIPADLW</sequence>
<dbReference type="SUPFAM" id="SSF53686">
    <property type="entry name" value="Tryptophan synthase beta subunit-like PLP-dependent enzymes"/>
    <property type="match status" value="1"/>
</dbReference>
<reference evidence="4" key="2">
    <citation type="journal article" date="2021" name="Microbiome">
        <title>Successional dynamics and alternative stable states in a saline activated sludge microbial community over 9 years.</title>
        <authorList>
            <person name="Wang Y."/>
            <person name="Ye J."/>
            <person name="Ju F."/>
            <person name="Liu L."/>
            <person name="Boyd J.A."/>
            <person name="Deng Y."/>
            <person name="Parks D.H."/>
            <person name="Jiang X."/>
            <person name="Yin X."/>
            <person name="Woodcroft B.J."/>
            <person name="Tyson G.W."/>
            <person name="Hugenholtz P."/>
            <person name="Polz M.F."/>
            <person name="Zhang T."/>
        </authorList>
    </citation>
    <scope>NUCLEOTIDE SEQUENCE</scope>
    <source>
        <strain evidence="4">HKST-UBA01</strain>
    </source>
</reference>
<dbReference type="GO" id="GO:0005524">
    <property type="term" value="F:ATP binding"/>
    <property type="evidence" value="ECO:0007669"/>
    <property type="project" value="TreeGrafter"/>
</dbReference>
<dbReference type="Proteomes" id="UP000697710">
    <property type="component" value="Unassembled WGS sequence"/>
</dbReference>
<dbReference type="GO" id="GO:0030170">
    <property type="term" value="F:pyridoxal phosphate binding"/>
    <property type="evidence" value="ECO:0007669"/>
    <property type="project" value="TreeGrafter"/>
</dbReference>
<proteinExistence type="predicted"/>
<gene>
    <name evidence="4" type="ORF">KC729_10610</name>
</gene>
<evidence type="ECO:0000313" key="4">
    <source>
        <dbReference type="EMBL" id="MCA9728125.1"/>
    </source>
</evidence>
<evidence type="ECO:0000256" key="1">
    <source>
        <dbReference type="ARBA" id="ARBA00001933"/>
    </source>
</evidence>
<dbReference type="GO" id="GO:0000287">
    <property type="term" value="F:magnesium ion binding"/>
    <property type="evidence" value="ECO:0007669"/>
    <property type="project" value="TreeGrafter"/>
</dbReference>
<dbReference type="GO" id="GO:0030378">
    <property type="term" value="F:serine racemase activity"/>
    <property type="evidence" value="ECO:0007669"/>
    <property type="project" value="TreeGrafter"/>
</dbReference>